<dbReference type="RefSeq" id="XP_009262627.1">
    <property type="nucleotide sequence ID" value="XM_009264352.1"/>
</dbReference>
<reference evidence="1 2" key="1">
    <citation type="journal article" date="2012" name="PLoS Pathog.">
        <title>Comparative pathogenomics reveals horizontally acquired novel virulence genes in fungi infecting cereal hosts.</title>
        <authorList>
            <person name="Gardiner D.M."/>
            <person name="McDonald M.C."/>
            <person name="Covarelli L."/>
            <person name="Solomon P.S."/>
            <person name="Rusu A.G."/>
            <person name="Marshall M."/>
            <person name="Kazan K."/>
            <person name="Chakraborty S."/>
            <person name="McDonald B.A."/>
            <person name="Manners J.M."/>
        </authorList>
    </citation>
    <scope>NUCLEOTIDE SEQUENCE [LARGE SCALE GENOMIC DNA]</scope>
    <source>
        <strain evidence="1 2">CS3096</strain>
    </source>
</reference>
<comment type="caution">
    <text evidence="1">The sequence shown here is derived from an EMBL/GenBank/DDBJ whole genome shotgun (WGS) entry which is preliminary data.</text>
</comment>
<evidence type="ECO:0000313" key="1">
    <source>
        <dbReference type="EMBL" id="EKJ68589.1"/>
    </source>
</evidence>
<dbReference type="HOGENOM" id="CLU_3068788_0_0_1"/>
<dbReference type="AlphaFoldDB" id="K3V685"/>
<dbReference type="EMBL" id="AFNW01000415">
    <property type="protein sequence ID" value="EKJ68589.1"/>
    <property type="molecule type" value="Genomic_DNA"/>
</dbReference>
<keyword evidence="2" id="KW-1185">Reference proteome</keyword>
<dbReference type="Proteomes" id="UP000007978">
    <property type="component" value="Chromosome 1"/>
</dbReference>
<name>K3V685_FUSPC</name>
<dbReference type="KEGG" id="fpu:FPSE_11235"/>
<sequence length="53" mass="6216">MLPCDDLNCSNVFTFTSTQLGPEVIRTYFKLKAIKSYNVYDKRVSQSIFNKYK</sequence>
<accession>K3V685</accession>
<organism evidence="1 2">
    <name type="scientific">Fusarium pseudograminearum (strain CS3096)</name>
    <name type="common">Wheat and barley crown-rot fungus</name>
    <dbReference type="NCBI Taxonomy" id="1028729"/>
    <lineage>
        <taxon>Eukaryota</taxon>
        <taxon>Fungi</taxon>
        <taxon>Dikarya</taxon>
        <taxon>Ascomycota</taxon>
        <taxon>Pezizomycotina</taxon>
        <taxon>Sordariomycetes</taxon>
        <taxon>Hypocreomycetidae</taxon>
        <taxon>Hypocreales</taxon>
        <taxon>Nectriaceae</taxon>
        <taxon>Fusarium</taxon>
    </lineage>
</organism>
<gene>
    <name evidence="1" type="ORF">FPSE_11235</name>
</gene>
<protein>
    <submittedName>
        <fullName evidence="1">Uncharacterized protein</fullName>
    </submittedName>
</protein>
<proteinExistence type="predicted"/>
<dbReference type="GeneID" id="20369852"/>
<evidence type="ECO:0000313" key="2">
    <source>
        <dbReference type="Proteomes" id="UP000007978"/>
    </source>
</evidence>